<dbReference type="Proteomes" id="UP000008912">
    <property type="component" value="Unassembled WGS sequence"/>
</dbReference>
<dbReference type="GeneID" id="100475502"/>
<keyword evidence="4" id="KW-1185">Reference proteome</keyword>
<name>A0A7N5JLN9_AILME</name>
<dbReference type="Pfam" id="PF07686">
    <property type="entry name" value="V-set"/>
    <property type="match status" value="1"/>
</dbReference>
<protein>
    <submittedName>
        <fullName evidence="3">CD7 molecule</fullName>
    </submittedName>
</protein>
<dbReference type="GO" id="GO:0016020">
    <property type="term" value="C:membrane"/>
    <property type="evidence" value="ECO:0007669"/>
    <property type="project" value="InterPro"/>
</dbReference>
<dbReference type="InParanoid" id="A0A7N5JLN9"/>
<dbReference type="RefSeq" id="XP_002925917.2">
    <property type="nucleotide sequence ID" value="XM_002925871.4"/>
</dbReference>
<dbReference type="KEGG" id="aml:100475502"/>
<dbReference type="InterPro" id="IPR013783">
    <property type="entry name" value="Ig-like_fold"/>
</dbReference>
<dbReference type="Ensembl" id="ENSAMET00000033389.1">
    <property type="protein sequence ID" value="ENSAMEP00000027171.1"/>
    <property type="gene ID" value="ENSAMEG00000025475.1"/>
</dbReference>
<dbReference type="PROSITE" id="PS50835">
    <property type="entry name" value="IG_LIKE"/>
    <property type="match status" value="1"/>
</dbReference>
<dbReference type="InterPro" id="IPR013106">
    <property type="entry name" value="Ig_V-set"/>
</dbReference>
<gene>
    <name evidence="3" type="primary">CD7</name>
</gene>
<dbReference type="SUPFAM" id="SSF48726">
    <property type="entry name" value="Immunoglobulin"/>
    <property type="match status" value="1"/>
</dbReference>
<feature type="transmembrane region" description="Helical" evidence="1">
    <location>
        <begin position="179"/>
        <end position="201"/>
    </location>
</feature>
<keyword evidence="1" id="KW-0812">Transmembrane</keyword>
<dbReference type="InterPro" id="IPR003599">
    <property type="entry name" value="Ig_sub"/>
</dbReference>
<dbReference type="PANTHER" id="PTHR15343:SF0">
    <property type="entry name" value="T-CELL ANTIGEN CD7"/>
    <property type="match status" value="1"/>
</dbReference>
<dbReference type="GO" id="GO:0002250">
    <property type="term" value="P:adaptive immune response"/>
    <property type="evidence" value="ECO:0007669"/>
    <property type="project" value="InterPro"/>
</dbReference>
<keyword evidence="1" id="KW-0472">Membrane</keyword>
<reference evidence="3" key="2">
    <citation type="submission" date="2025-08" db="UniProtKB">
        <authorList>
            <consortium name="Ensembl"/>
        </authorList>
    </citation>
    <scope>IDENTIFICATION</scope>
</reference>
<feature type="domain" description="Ig-like" evidence="2">
    <location>
        <begin position="53"/>
        <end position="145"/>
    </location>
</feature>
<dbReference type="InterPro" id="IPR007110">
    <property type="entry name" value="Ig-like_dom"/>
</dbReference>
<dbReference type="CTD" id="924"/>
<dbReference type="CDD" id="cd00099">
    <property type="entry name" value="IgV"/>
    <property type="match status" value="1"/>
</dbReference>
<dbReference type="GeneTree" id="ENSGT00390000013965"/>
<evidence type="ECO:0000313" key="4">
    <source>
        <dbReference type="Proteomes" id="UP000008912"/>
    </source>
</evidence>
<dbReference type="OrthoDB" id="9899013at2759"/>
<evidence type="ECO:0000256" key="1">
    <source>
        <dbReference type="SAM" id="Phobius"/>
    </source>
</evidence>
<accession>A0A7N5JLN9</accession>
<dbReference type="InterPro" id="IPR039090">
    <property type="entry name" value="CD7"/>
</dbReference>
<sequence length="240" mass="26195">MLQTGRVSASRERGPCLSLVSGSVVGREAVSMAAELPLLSVLLTLTCTLLRAPATQELWQFPPYTVAPEGGSINITCSTSRPLSGVYLKQRWPKPTSVIYYEDKKQPTVDEHFRGRIGFSGLQHNLTITLSHLRLSDAGAYACQAVMDDVVWGPGTLVVVTDKVSQEVDSCQKVQLASALPVVLAVSCFFLGLGIGTVCVLRKTQVKKLCCTKDKNSACVVYEDMSYRSQNRMSTPNEYQ</sequence>
<dbReference type="PANTHER" id="PTHR15343">
    <property type="entry name" value="CD7"/>
    <property type="match status" value="1"/>
</dbReference>
<dbReference type="SMART" id="SM00409">
    <property type="entry name" value="IG"/>
    <property type="match status" value="1"/>
</dbReference>
<evidence type="ECO:0000313" key="3">
    <source>
        <dbReference type="Ensembl" id="ENSAMEP00000027171.1"/>
    </source>
</evidence>
<dbReference type="InterPro" id="IPR036179">
    <property type="entry name" value="Ig-like_dom_sf"/>
</dbReference>
<dbReference type="GO" id="GO:0038023">
    <property type="term" value="F:signaling receptor activity"/>
    <property type="evidence" value="ECO:0007669"/>
    <property type="project" value="InterPro"/>
</dbReference>
<dbReference type="Gene3D" id="2.60.40.10">
    <property type="entry name" value="Immunoglobulins"/>
    <property type="match status" value="1"/>
</dbReference>
<dbReference type="AlphaFoldDB" id="A0A7N5JLN9"/>
<organism evidence="3 4">
    <name type="scientific">Ailuropoda melanoleuca</name>
    <name type="common">Giant panda</name>
    <dbReference type="NCBI Taxonomy" id="9646"/>
    <lineage>
        <taxon>Eukaryota</taxon>
        <taxon>Metazoa</taxon>
        <taxon>Chordata</taxon>
        <taxon>Craniata</taxon>
        <taxon>Vertebrata</taxon>
        <taxon>Euteleostomi</taxon>
        <taxon>Mammalia</taxon>
        <taxon>Eutheria</taxon>
        <taxon>Laurasiatheria</taxon>
        <taxon>Carnivora</taxon>
        <taxon>Caniformia</taxon>
        <taxon>Ursidae</taxon>
        <taxon>Ailuropoda</taxon>
    </lineage>
</organism>
<keyword evidence="1" id="KW-1133">Transmembrane helix</keyword>
<proteinExistence type="predicted"/>
<evidence type="ECO:0000259" key="2">
    <source>
        <dbReference type="PROSITE" id="PS50835"/>
    </source>
</evidence>
<reference evidence="3" key="3">
    <citation type="submission" date="2025-09" db="UniProtKB">
        <authorList>
            <consortium name="Ensembl"/>
        </authorList>
    </citation>
    <scope>IDENTIFICATION</scope>
</reference>
<reference evidence="3 4" key="1">
    <citation type="journal article" date="2010" name="Nature">
        <title>The sequence and de novo assembly of the giant panda genome.</title>
        <authorList>
            <person name="Li R."/>
            <person name="Fan W."/>
            <person name="Tian G."/>
            <person name="Zhu H."/>
            <person name="He L."/>
            <person name="Cai J."/>
            <person name="Huang Q."/>
            <person name="Cai Q."/>
            <person name="Li B."/>
            <person name="Bai Y."/>
            <person name="Zhang Z."/>
            <person name="Zhang Y."/>
            <person name="Wang W."/>
            <person name="Li J."/>
            <person name="Wei F."/>
            <person name="Li H."/>
            <person name="Jian M."/>
            <person name="Li J."/>
            <person name="Zhang Z."/>
            <person name="Nielsen R."/>
            <person name="Li D."/>
            <person name="Gu W."/>
            <person name="Yang Z."/>
            <person name="Xuan Z."/>
            <person name="Ryder O.A."/>
            <person name="Leung F.C."/>
            <person name="Zhou Y."/>
            <person name="Cao J."/>
            <person name="Sun X."/>
            <person name="Fu Y."/>
            <person name="Fang X."/>
            <person name="Guo X."/>
            <person name="Wang B."/>
            <person name="Hou R."/>
            <person name="Shen F."/>
            <person name="Mu B."/>
            <person name="Ni P."/>
            <person name="Lin R."/>
            <person name="Qian W."/>
            <person name="Wang G."/>
            <person name="Yu C."/>
            <person name="Nie W."/>
            <person name="Wang J."/>
            <person name="Wu Z."/>
            <person name="Liang H."/>
            <person name="Min J."/>
            <person name="Wu Q."/>
            <person name="Cheng S."/>
            <person name="Ruan J."/>
            <person name="Wang M."/>
            <person name="Shi Z."/>
            <person name="Wen M."/>
            <person name="Liu B."/>
            <person name="Ren X."/>
            <person name="Zheng H."/>
            <person name="Dong D."/>
            <person name="Cook K."/>
            <person name="Shan G."/>
            <person name="Zhang H."/>
            <person name="Kosiol C."/>
            <person name="Xie X."/>
            <person name="Lu Z."/>
            <person name="Zheng H."/>
            <person name="Li Y."/>
            <person name="Steiner C.C."/>
            <person name="Lam T.T."/>
            <person name="Lin S."/>
            <person name="Zhang Q."/>
            <person name="Li G."/>
            <person name="Tian J."/>
            <person name="Gong T."/>
            <person name="Liu H."/>
            <person name="Zhang D."/>
            <person name="Fang L."/>
            <person name="Ye C."/>
            <person name="Zhang J."/>
            <person name="Hu W."/>
            <person name="Xu A."/>
            <person name="Ren Y."/>
            <person name="Zhang G."/>
            <person name="Bruford M.W."/>
            <person name="Li Q."/>
            <person name="Ma L."/>
            <person name="Guo Y."/>
            <person name="An N."/>
            <person name="Hu Y."/>
            <person name="Zheng Y."/>
            <person name="Shi Y."/>
            <person name="Li Z."/>
            <person name="Liu Q."/>
            <person name="Chen Y."/>
            <person name="Zhao J."/>
            <person name="Qu N."/>
            <person name="Zhao S."/>
            <person name="Tian F."/>
            <person name="Wang X."/>
            <person name="Wang H."/>
            <person name="Xu L."/>
            <person name="Liu X."/>
            <person name="Vinar T."/>
            <person name="Wang Y."/>
            <person name="Lam T.W."/>
            <person name="Yiu S.M."/>
            <person name="Liu S."/>
            <person name="Zhang H."/>
            <person name="Li D."/>
            <person name="Huang Y."/>
            <person name="Wang X."/>
            <person name="Yang G."/>
            <person name="Jiang Z."/>
            <person name="Wang J."/>
            <person name="Qin N."/>
            <person name="Li L."/>
            <person name="Li J."/>
            <person name="Bolund L."/>
            <person name="Kristiansen K."/>
            <person name="Wong G.K."/>
            <person name="Olson M."/>
            <person name="Zhang X."/>
            <person name="Li S."/>
            <person name="Yang H."/>
            <person name="Wang J."/>
            <person name="Wang J."/>
        </authorList>
    </citation>
    <scope>NUCLEOTIDE SEQUENCE [LARGE SCALE GENOMIC DNA]</scope>
</reference>